<comment type="subcellular location">
    <subcellularLocation>
        <location evidence="1">Membrane</location>
        <topology evidence="1">Single-pass membrane protein</topology>
    </subcellularLocation>
</comment>
<dbReference type="Gene3D" id="3.80.10.10">
    <property type="entry name" value="Ribonuclease Inhibitor"/>
    <property type="match status" value="2"/>
</dbReference>
<dbReference type="PROSITE" id="PS50011">
    <property type="entry name" value="PROTEIN_KINASE_DOM"/>
    <property type="match status" value="1"/>
</dbReference>
<gene>
    <name evidence="11" type="ORF">RND71_036947</name>
</gene>
<protein>
    <recommendedName>
        <fullName evidence="10">Protein kinase domain-containing protein</fullName>
    </recommendedName>
</protein>
<evidence type="ECO:0000256" key="6">
    <source>
        <dbReference type="ARBA" id="ARBA00022737"/>
    </source>
</evidence>
<keyword evidence="2" id="KW-0597">Phosphoprotein</keyword>
<dbReference type="InterPro" id="IPR011009">
    <property type="entry name" value="Kinase-like_dom_sf"/>
</dbReference>
<dbReference type="InterPro" id="IPR001245">
    <property type="entry name" value="Ser-Thr/Tyr_kinase_cat_dom"/>
</dbReference>
<evidence type="ECO:0000313" key="11">
    <source>
        <dbReference type="EMBL" id="KAK4343853.1"/>
    </source>
</evidence>
<dbReference type="Proteomes" id="UP001291623">
    <property type="component" value="Unassembled WGS sequence"/>
</dbReference>
<keyword evidence="3" id="KW-0433">Leucine-rich repeat</keyword>
<dbReference type="Gene3D" id="1.10.510.10">
    <property type="entry name" value="Transferase(Phosphotransferase) domain 1"/>
    <property type="match status" value="1"/>
</dbReference>
<dbReference type="GO" id="GO:0050832">
    <property type="term" value="P:defense response to fungus"/>
    <property type="evidence" value="ECO:0007669"/>
    <property type="project" value="UniProtKB-ARBA"/>
</dbReference>
<evidence type="ECO:0000259" key="10">
    <source>
        <dbReference type="PROSITE" id="PS50011"/>
    </source>
</evidence>
<evidence type="ECO:0000256" key="7">
    <source>
        <dbReference type="ARBA" id="ARBA00022989"/>
    </source>
</evidence>
<dbReference type="AlphaFoldDB" id="A0AAE1UT71"/>
<proteinExistence type="predicted"/>
<dbReference type="Gene3D" id="3.30.200.20">
    <property type="entry name" value="Phosphorylase Kinase, domain 1"/>
    <property type="match status" value="1"/>
</dbReference>
<dbReference type="InterPro" id="IPR013210">
    <property type="entry name" value="LRR_N_plant-typ"/>
</dbReference>
<evidence type="ECO:0000256" key="5">
    <source>
        <dbReference type="ARBA" id="ARBA00022729"/>
    </source>
</evidence>
<dbReference type="InterPro" id="IPR000719">
    <property type="entry name" value="Prot_kinase_dom"/>
</dbReference>
<dbReference type="GO" id="GO:0004672">
    <property type="term" value="F:protein kinase activity"/>
    <property type="evidence" value="ECO:0007669"/>
    <property type="project" value="InterPro"/>
</dbReference>
<dbReference type="Pfam" id="PF00560">
    <property type="entry name" value="LRR_1"/>
    <property type="match status" value="4"/>
</dbReference>
<reference evidence="11" key="1">
    <citation type="submission" date="2023-12" db="EMBL/GenBank/DDBJ databases">
        <title>Genome assembly of Anisodus tanguticus.</title>
        <authorList>
            <person name="Wang Y.-J."/>
        </authorList>
    </citation>
    <scope>NUCLEOTIDE SEQUENCE</scope>
    <source>
        <strain evidence="11">KB-2021</strain>
        <tissue evidence="11">Leaf</tissue>
    </source>
</reference>
<dbReference type="GO" id="GO:0005524">
    <property type="term" value="F:ATP binding"/>
    <property type="evidence" value="ECO:0007669"/>
    <property type="project" value="InterPro"/>
</dbReference>
<keyword evidence="5" id="KW-0732">Signal</keyword>
<evidence type="ECO:0000256" key="3">
    <source>
        <dbReference type="ARBA" id="ARBA00022614"/>
    </source>
</evidence>
<dbReference type="InterPro" id="IPR046959">
    <property type="entry name" value="PRK1-6/SRF4-like"/>
</dbReference>
<dbReference type="FunFam" id="3.80.10.10:FF:000722">
    <property type="entry name" value="Leucine-rich repeat receptor-like protein kinase"/>
    <property type="match status" value="1"/>
</dbReference>
<evidence type="ECO:0000256" key="4">
    <source>
        <dbReference type="ARBA" id="ARBA00022692"/>
    </source>
</evidence>
<keyword evidence="6" id="KW-0677">Repeat</keyword>
<dbReference type="InterPro" id="IPR032675">
    <property type="entry name" value="LRR_dom_sf"/>
</dbReference>
<dbReference type="Pfam" id="PF08263">
    <property type="entry name" value="LRRNT_2"/>
    <property type="match status" value="1"/>
</dbReference>
<evidence type="ECO:0000256" key="2">
    <source>
        <dbReference type="ARBA" id="ARBA00022553"/>
    </source>
</evidence>
<keyword evidence="4 9" id="KW-0812">Transmembrane</keyword>
<dbReference type="InterPro" id="IPR001611">
    <property type="entry name" value="Leu-rich_rpt"/>
</dbReference>
<feature type="transmembrane region" description="Helical" evidence="9">
    <location>
        <begin position="278"/>
        <end position="300"/>
    </location>
</feature>
<comment type="caution">
    <text evidence="11">The sequence shown here is derived from an EMBL/GenBank/DDBJ whole genome shotgun (WGS) entry which is preliminary data.</text>
</comment>
<keyword evidence="12" id="KW-1185">Reference proteome</keyword>
<dbReference type="FunFam" id="3.80.10.10:FF:000129">
    <property type="entry name" value="Leucine-rich repeat receptor-like kinase"/>
    <property type="match status" value="1"/>
</dbReference>
<keyword evidence="8 9" id="KW-0472">Membrane</keyword>
<dbReference type="EMBL" id="JAVYJV010000020">
    <property type="protein sequence ID" value="KAK4343853.1"/>
    <property type="molecule type" value="Genomic_DNA"/>
</dbReference>
<evidence type="ECO:0000256" key="9">
    <source>
        <dbReference type="SAM" id="Phobius"/>
    </source>
</evidence>
<name>A0AAE1UT71_9SOLA</name>
<organism evidence="11 12">
    <name type="scientific">Anisodus tanguticus</name>
    <dbReference type="NCBI Taxonomy" id="243964"/>
    <lineage>
        <taxon>Eukaryota</taxon>
        <taxon>Viridiplantae</taxon>
        <taxon>Streptophyta</taxon>
        <taxon>Embryophyta</taxon>
        <taxon>Tracheophyta</taxon>
        <taxon>Spermatophyta</taxon>
        <taxon>Magnoliopsida</taxon>
        <taxon>eudicotyledons</taxon>
        <taxon>Gunneridae</taxon>
        <taxon>Pentapetalae</taxon>
        <taxon>asterids</taxon>
        <taxon>lamiids</taxon>
        <taxon>Solanales</taxon>
        <taxon>Solanaceae</taxon>
        <taxon>Solanoideae</taxon>
        <taxon>Hyoscyameae</taxon>
        <taxon>Anisodus</taxon>
    </lineage>
</organism>
<evidence type="ECO:0000313" key="12">
    <source>
        <dbReference type="Proteomes" id="UP001291623"/>
    </source>
</evidence>
<dbReference type="SUPFAM" id="SSF56112">
    <property type="entry name" value="Protein kinase-like (PK-like)"/>
    <property type="match status" value="1"/>
</dbReference>
<dbReference type="SUPFAM" id="SSF52058">
    <property type="entry name" value="L domain-like"/>
    <property type="match status" value="1"/>
</dbReference>
<dbReference type="PANTHER" id="PTHR48007">
    <property type="entry name" value="LEUCINE-RICH REPEAT RECEPTOR-LIKE PROTEIN KINASE PXC1"/>
    <property type="match status" value="1"/>
</dbReference>
<evidence type="ECO:0000256" key="8">
    <source>
        <dbReference type="ARBA" id="ARBA00023136"/>
    </source>
</evidence>
<sequence length="648" mass="70328">MQKDAIFMKKIMNLSKHFGLVILCLLTFGISAIFSLNSDGLSLLALKSAVSSDPSEFLSSWSELDSSPCHWNGITCDHNQKVTSISLSKKNLTGYIPSEIGALSSLSILSLSYNNFSKPIPIHLFNATSLHSLDLSNNAFTGFLPPQITSLANLNHLDVSANSLNGSLPEDLTDLTRLTGTLNLSYNRFSGGVPASYGEFPVTLSLDLRHNNLTGKIPSVGSLLNQGPTAFSGNPFLCGFPLDTPCAEPEAQKPSVLPNLENPNDGFVEKGKSGNGSVAVSLISGVSVVIGVVFVSVWVLRKKWKLDEGKMGKEKLEKAPEGNEEGQKGKYVVLDERFVMELEDLLRASAYVVGKSRSGIVYKVVAGGGSGRAAVVAVRRLSEGDATWRFKEFETEVEAIGKVQHPNVVRLRAYYYASDEKLLVTDFIRNGSLHNALHGGLGNSLPPLSWAARLKIAQDTALGLMHIHECSPRKYVHGNIKSSKVLLDDELQAYISGFGLTRLVSGSSKPINSSTKKLSTSQIIVSPKNSTSSCMMYAAPEARVPGSKFTQKSDIYSFGIVLLEILTGRLPDGGSEDDGKGLESLVRKVFRQERPLSEIIDPALLNEVHAKKQVVAAFHIALNCTELDPELRPRMRTVSDNLDRIKLQ</sequence>
<evidence type="ECO:0000256" key="1">
    <source>
        <dbReference type="ARBA" id="ARBA00004167"/>
    </source>
</evidence>
<dbReference type="PANTHER" id="PTHR48007:SF8">
    <property type="entry name" value="RECEPTOR PROTEIN KINASE-LIKE PROTEIN ZAR1"/>
    <property type="match status" value="1"/>
</dbReference>
<dbReference type="GO" id="GO:0016020">
    <property type="term" value="C:membrane"/>
    <property type="evidence" value="ECO:0007669"/>
    <property type="project" value="UniProtKB-SubCell"/>
</dbReference>
<dbReference type="Pfam" id="PF07714">
    <property type="entry name" value="PK_Tyr_Ser-Thr"/>
    <property type="match status" value="1"/>
</dbReference>
<accession>A0AAE1UT71</accession>
<feature type="domain" description="Protein kinase" evidence="10">
    <location>
        <begin position="347"/>
        <end position="648"/>
    </location>
</feature>
<keyword evidence="7 9" id="KW-1133">Transmembrane helix</keyword>